<proteinExistence type="predicted"/>
<keyword evidence="2" id="KW-1185">Reference proteome</keyword>
<feature type="region of interest" description="Disordered" evidence="1">
    <location>
        <begin position="61"/>
        <end position="97"/>
    </location>
</feature>
<reference evidence="3" key="1">
    <citation type="submission" date="2022-11" db="UniProtKB">
        <authorList>
            <consortium name="WormBaseParasite"/>
        </authorList>
    </citation>
    <scope>IDENTIFICATION</scope>
</reference>
<dbReference type="Proteomes" id="UP000887581">
    <property type="component" value="Unplaced"/>
</dbReference>
<evidence type="ECO:0000313" key="3">
    <source>
        <dbReference type="WBParaSite" id="sdigi.contig134.g5019.t1"/>
    </source>
</evidence>
<sequence>MYSRRYLNCWAEQQVANGSGARVQRHDQSLDGINISVGEQVKLDAGEAVKDLGLRIARTRERAAGNENGTSGGHRHRRRNFGNVKTKIEQVNAKDVT</sequence>
<evidence type="ECO:0000313" key="2">
    <source>
        <dbReference type="Proteomes" id="UP000887581"/>
    </source>
</evidence>
<name>A0A915PLZ2_9BILA</name>
<protein>
    <submittedName>
        <fullName evidence="3">Uncharacterized protein</fullName>
    </submittedName>
</protein>
<evidence type="ECO:0000256" key="1">
    <source>
        <dbReference type="SAM" id="MobiDB-lite"/>
    </source>
</evidence>
<dbReference type="WBParaSite" id="sdigi.contig134.g5019.t1">
    <property type="protein sequence ID" value="sdigi.contig134.g5019.t1"/>
    <property type="gene ID" value="sdigi.contig134.g5019"/>
</dbReference>
<accession>A0A915PLZ2</accession>
<dbReference type="AlphaFoldDB" id="A0A915PLZ2"/>
<organism evidence="2 3">
    <name type="scientific">Setaria digitata</name>
    <dbReference type="NCBI Taxonomy" id="48799"/>
    <lineage>
        <taxon>Eukaryota</taxon>
        <taxon>Metazoa</taxon>
        <taxon>Ecdysozoa</taxon>
        <taxon>Nematoda</taxon>
        <taxon>Chromadorea</taxon>
        <taxon>Rhabditida</taxon>
        <taxon>Spirurina</taxon>
        <taxon>Spiruromorpha</taxon>
        <taxon>Filarioidea</taxon>
        <taxon>Setariidae</taxon>
        <taxon>Setaria</taxon>
    </lineage>
</organism>